<dbReference type="PANTHER" id="PTHR38011:SF7">
    <property type="entry name" value="2,5-DIAMINO-6-RIBOSYLAMINO-4(3H)-PYRIMIDINONE 5'-PHOSPHATE REDUCTASE"/>
    <property type="match status" value="1"/>
</dbReference>
<evidence type="ECO:0000256" key="1">
    <source>
        <dbReference type="ARBA" id="ARBA00002151"/>
    </source>
</evidence>
<dbReference type="GO" id="GO:0008835">
    <property type="term" value="F:diaminohydroxyphosphoribosylaminopyrimidine deaminase activity"/>
    <property type="evidence" value="ECO:0007669"/>
    <property type="project" value="UniProtKB-EC"/>
</dbReference>
<dbReference type="Proteomes" id="UP000324996">
    <property type="component" value="Unassembled WGS sequence"/>
</dbReference>
<dbReference type="GO" id="GO:0008270">
    <property type="term" value="F:zinc ion binding"/>
    <property type="evidence" value="ECO:0007669"/>
    <property type="project" value="InterPro"/>
</dbReference>
<evidence type="ECO:0000256" key="12">
    <source>
        <dbReference type="PIRNR" id="PIRNR006769"/>
    </source>
</evidence>
<evidence type="ECO:0000256" key="3">
    <source>
        <dbReference type="ARBA" id="ARBA00004910"/>
    </source>
</evidence>
<dbReference type="PROSITE" id="PS00903">
    <property type="entry name" value="CYT_DCMP_DEAMINASES_1"/>
    <property type="match status" value="1"/>
</dbReference>
<dbReference type="CDD" id="cd01284">
    <property type="entry name" value="Riboflavin_deaminase-reductase"/>
    <property type="match status" value="1"/>
</dbReference>
<comment type="caution">
    <text evidence="17">The sequence shown here is derived from an EMBL/GenBank/DDBJ whole genome shotgun (WGS) entry which is preliminary data.</text>
</comment>
<organism evidence="17 18">
    <name type="scientific">Iodidimonas nitroreducens</name>
    <dbReference type="NCBI Taxonomy" id="1236968"/>
    <lineage>
        <taxon>Bacteria</taxon>
        <taxon>Pseudomonadati</taxon>
        <taxon>Pseudomonadota</taxon>
        <taxon>Alphaproteobacteria</taxon>
        <taxon>Iodidimonadales</taxon>
        <taxon>Iodidimonadaceae</taxon>
        <taxon>Iodidimonas</taxon>
    </lineage>
</organism>
<comment type="similarity">
    <text evidence="4 12">In the N-terminal section; belongs to the cytidine and deoxycytidylate deaminase family.</text>
</comment>
<dbReference type="Gene3D" id="3.40.430.10">
    <property type="entry name" value="Dihydrofolate Reductase, subunit A"/>
    <property type="match status" value="2"/>
</dbReference>
<feature type="domain" description="CMP/dCMP-type deaminase" evidence="16">
    <location>
        <begin position="2"/>
        <end position="124"/>
    </location>
</feature>
<dbReference type="InterPro" id="IPR002734">
    <property type="entry name" value="RibDG_C"/>
</dbReference>
<evidence type="ECO:0000256" key="8">
    <source>
        <dbReference type="ARBA" id="ARBA00022833"/>
    </source>
</evidence>
<proteinExistence type="inferred from homology"/>
<evidence type="ECO:0000259" key="16">
    <source>
        <dbReference type="PROSITE" id="PS51747"/>
    </source>
</evidence>
<comment type="cofactor">
    <cofactor evidence="12 15">
        <name>Zn(2+)</name>
        <dbReference type="ChEBI" id="CHEBI:29105"/>
    </cofactor>
    <text evidence="12 15">Binds 1 zinc ion.</text>
</comment>
<dbReference type="PANTHER" id="PTHR38011">
    <property type="entry name" value="DIHYDROFOLATE REDUCTASE FAMILY PROTEIN (AFU_ORTHOLOGUE AFUA_8G06820)"/>
    <property type="match status" value="1"/>
</dbReference>
<name>A0A5A7NDA9_9PROT</name>
<evidence type="ECO:0000256" key="9">
    <source>
        <dbReference type="ARBA" id="ARBA00022857"/>
    </source>
</evidence>
<dbReference type="PROSITE" id="PS51747">
    <property type="entry name" value="CYT_DCMP_DEAMINASES_2"/>
    <property type="match status" value="1"/>
</dbReference>
<comment type="catalytic activity">
    <reaction evidence="12">
        <text>5-amino-6-(5-phospho-D-ribitylamino)uracil + NADP(+) = 5-amino-6-(5-phospho-D-ribosylamino)uracil + NADPH + H(+)</text>
        <dbReference type="Rhea" id="RHEA:17845"/>
        <dbReference type="ChEBI" id="CHEBI:15378"/>
        <dbReference type="ChEBI" id="CHEBI:57783"/>
        <dbReference type="ChEBI" id="CHEBI:58349"/>
        <dbReference type="ChEBI" id="CHEBI:58421"/>
        <dbReference type="ChEBI" id="CHEBI:58453"/>
        <dbReference type="EC" id="1.1.1.193"/>
    </reaction>
</comment>
<dbReference type="InterPro" id="IPR002125">
    <property type="entry name" value="CMP_dCMP_dom"/>
</dbReference>
<evidence type="ECO:0000256" key="14">
    <source>
        <dbReference type="PIRSR" id="PIRSR006769-2"/>
    </source>
</evidence>
<dbReference type="PIRSF" id="PIRSF006769">
    <property type="entry name" value="RibD"/>
    <property type="match status" value="1"/>
</dbReference>
<feature type="binding site" evidence="14">
    <location>
        <position position="169"/>
    </location>
    <ligand>
        <name>NADP(+)</name>
        <dbReference type="ChEBI" id="CHEBI:58349"/>
    </ligand>
</feature>
<comment type="similarity">
    <text evidence="5 12">In the C-terminal section; belongs to the HTP reductase family.</text>
</comment>
<dbReference type="InterPro" id="IPR016193">
    <property type="entry name" value="Cytidine_deaminase-like"/>
</dbReference>
<feature type="binding site" evidence="14">
    <location>
        <begin position="270"/>
        <end position="276"/>
    </location>
    <ligand>
        <name>NADP(+)</name>
        <dbReference type="ChEBI" id="CHEBI:58349"/>
    </ligand>
</feature>
<evidence type="ECO:0000256" key="13">
    <source>
        <dbReference type="PIRSR" id="PIRSR006769-1"/>
    </source>
</evidence>
<evidence type="ECO:0000256" key="7">
    <source>
        <dbReference type="ARBA" id="ARBA00022723"/>
    </source>
</evidence>
<feature type="binding site" evidence="14">
    <location>
        <position position="171"/>
    </location>
    <ligand>
        <name>NADP(+)</name>
        <dbReference type="ChEBI" id="CHEBI:58349"/>
    </ligand>
</feature>
<dbReference type="EMBL" id="BKCN01000033">
    <property type="protein sequence ID" value="GER05615.1"/>
    <property type="molecule type" value="Genomic_DNA"/>
</dbReference>
<comment type="pathway">
    <text evidence="2 12">Cofactor biosynthesis; riboflavin biosynthesis; 5-amino-6-(D-ribitylamino)uracil from GTP: step 2/4.</text>
</comment>
<keyword evidence="11" id="KW-0511">Multifunctional enzyme</keyword>
<dbReference type="Pfam" id="PF00383">
    <property type="entry name" value="dCMP_cyt_deam_1"/>
    <property type="match status" value="1"/>
</dbReference>
<evidence type="ECO:0000313" key="18">
    <source>
        <dbReference type="Proteomes" id="UP000324996"/>
    </source>
</evidence>
<dbReference type="InterPro" id="IPR024072">
    <property type="entry name" value="DHFR-like_dom_sf"/>
</dbReference>
<dbReference type="UniPathway" id="UPA00275">
    <property type="reaction ID" value="UER00401"/>
</dbReference>
<dbReference type="Pfam" id="PF01872">
    <property type="entry name" value="RibD_C"/>
    <property type="match status" value="1"/>
</dbReference>
<comment type="catalytic activity">
    <reaction evidence="12">
        <text>2,5-diamino-6-hydroxy-4-(5-phosphoribosylamino)-pyrimidine + H2O + H(+) = 5-amino-6-(5-phospho-D-ribosylamino)uracil + NH4(+)</text>
        <dbReference type="Rhea" id="RHEA:21868"/>
        <dbReference type="ChEBI" id="CHEBI:15377"/>
        <dbReference type="ChEBI" id="CHEBI:15378"/>
        <dbReference type="ChEBI" id="CHEBI:28938"/>
        <dbReference type="ChEBI" id="CHEBI:58453"/>
        <dbReference type="ChEBI" id="CHEBI:58614"/>
        <dbReference type="EC" id="3.5.4.26"/>
    </reaction>
</comment>
<evidence type="ECO:0000256" key="10">
    <source>
        <dbReference type="ARBA" id="ARBA00023002"/>
    </source>
</evidence>
<evidence type="ECO:0000256" key="6">
    <source>
        <dbReference type="ARBA" id="ARBA00022619"/>
    </source>
</evidence>
<evidence type="ECO:0000256" key="4">
    <source>
        <dbReference type="ARBA" id="ARBA00005259"/>
    </source>
</evidence>
<feature type="binding site" evidence="15">
    <location>
        <position position="76"/>
    </location>
    <ligand>
        <name>Zn(2+)</name>
        <dbReference type="ChEBI" id="CHEBI:29105"/>
        <note>catalytic</note>
    </ligand>
</feature>
<protein>
    <recommendedName>
        <fullName evidence="12">Riboflavin biosynthesis protein RibD</fullName>
    </recommendedName>
    <domain>
        <recommendedName>
            <fullName evidence="12">Diaminohydroxyphosphoribosylaminopyrimidine deaminase</fullName>
            <shortName evidence="12">DRAP deaminase</shortName>
            <ecNumber evidence="12">3.5.4.26</ecNumber>
        </recommendedName>
        <alternativeName>
            <fullName evidence="12">Riboflavin-specific deaminase</fullName>
        </alternativeName>
    </domain>
    <domain>
        <recommendedName>
            <fullName evidence="12">5-amino-6-(5-phosphoribosylamino)uracil reductase</fullName>
            <ecNumber evidence="12">1.1.1.193</ecNumber>
        </recommendedName>
        <alternativeName>
            <fullName evidence="12">HTP reductase</fullName>
        </alternativeName>
    </domain>
</protein>
<feature type="binding site" evidence="14">
    <location>
        <position position="268"/>
    </location>
    <ligand>
        <name>substrate</name>
    </ligand>
</feature>
<keyword evidence="10 12" id="KW-0560">Oxidoreductase</keyword>
<dbReference type="SUPFAM" id="SSF53597">
    <property type="entry name" value="Dihydrofolate reductase-like"/>
    <property type="match status" value="1"/>
</dbReference>
<evidence type="ECO:0000256" key="11">
    <source>
        <dbReference type="ARBA" id="ARBA00023268"/>
    </source>
</evidence>
<evidence type="ECO:0000256" key="5">
    <source>
        <dbReference type="ARBA" id="ARBA00007417"/>
    </source>
</evidence>
<feature type="binding site" evidence="14">
    <location>
        <position position="201"/>
    </location>
    <ligand>
        <name>NADP(+)</name>
        <dbReference type="ChEBI" id="CHEBI:58349"/>
    </ligand>
</feature>
<sequence>MTVRTHFMDMALRLGRRGLGRVAPNPAVGCVLVKEDRIIGRGWTQPGGRPHAETQALQSAVENMAGATAYVSLEPCAHQGATPSCATALIDAGIARVVVAMEDPDPRTAGQGVARMRAAGLQVDLGILAEQAQRDHQGFVLRLTRDRPLVSGKIAHSADGRIASATGHSQWITGSLARAHGHALRAHHDAILIGGGTWRADHPRLDCRLPGLADRSPQKVLLSHGVPEDQPDGWWTSAGLLPDHQPPYDLDDLLAALARRGITRLLVEGGAATIAAFMRVGLMDRLYLYTAPKLIGEDGRASVGALGVRDVMADAPYLKVIETRTLGEDALAVYERG</sequence>
<feature type="binding site" evidence="15">
    <location>
        <position position="51"/>
    </location>
    <ligand>
        <name>Zn(2+)</name>
        <dbReference type="ChEBI" id="CHEBI:29105"/>
        <note>catalytic</note>
    </ligand>
</feature>
<dbReference type="NCBIfam" id="TIGR00326">
    <property type="entry name" value="eubact_ribD"/>
    <property type="match status" value="1"/>
</dbReference>
<keyword evidence="6 12" id="KW-0686">Riboflavin biosynthesis</keyword>
<dbReference type="Gene3D" id="3.40.140.10">
    <property type="entry name" value="Cytidine Deaminase, domain 2"/>
    <property type="match status" value="1"/>
</dbReference>
<dbReference type="EC" id="3.5.4.26" evidence="12"/>
<reference evidence="17 18" key="1">
    <citation type="submission" date="2019-09" db="EMBL/GenBank/DDBJ databases">
        <title>NBRP : Genome information of microbial organism related human and environment.</title>
        <authorList>
            <person name="Hattori M."/>
            <person name="Oshima K."/>
            <person name="Inaba H."/>
            <person name="Suda W."/>
            <person name="Sakamoto M."/>
            <person name="Iino T."/>
            <person name="Kitahara M."/>
            <person name="Oshida Y."/>
            <person name="Iida T."/>
            <person name="Kudo T."/>
            <person name="Itoh T."/>
            <person name="Ohkuma M."/>
        </authorList>
    </citation>
    <scope>NUCLEOTIDE SEQUENCE [LARGE SCALE GENOMIC DNA]</scope>
    <source>
        <strain evidence="17 18">Q-1</strain>
    </source>
</reference>
<feature type="binding site" evidence="14">
    <location>
        <position position="185"/>
    </location>
    <ligand>
        <name>substrate</name>
    </ligand>
</feature>
<accession>A0A5A7NDA9</accession>
<gene>
    <name evidence="17" type="ORF">JCM17846_32970</name>
</gene>
<dbReference type="GO" id="GO:0009231">
    <property type="term" value="P:riboflavin biosynthetic process"/>
    <property type="evidence" value="ECO:0007669"/>
    <property type="project" value="UniProtKB-UniPathway"/>
</dbReference>
<feature type="binding site" evidence="14">
    <location>
        <position position="205"/>
    </location>
    <ligand>
        <name>substrate</name>
    </ligand>
</feature>
<dbReference type="AlphaFoldDB" id="A0A5A7NDA9"/>
<feature type="binding site" evidence="15">
    <location>
        <position position="85"/>
    </location>
    <ligand>
        <name>Zn(2+)</name>
        <dbReference type="ChEBI" id="CHEBI:29105"/>
        <note>catalytic</note>
    </ligand>
</feature>
<keyword evidence="9 12" id="KW-0521">NADP</keyword>
<evidence type="ECO:0000313" key="17">
    <source>
        <dbReference type="EMBL" id="GER05615.1"/>
    </source>
</evidence>
<keyword evidence="7 12" id="KW-0479">Metal-binding</keyword>
<comment type="pathway">
    <text evidence="3 12">Cofactor biosynthesis; riboflavin biosynthesis; 5-amino-6-(D-ribitylamino)uracil from GTP: step 3/4.</text>
</comment>
<dbReference type="InterPro" id="IPR004794">
    <property type="entry name" value="Eubact_RibD"/>
</dbReference>
<feature type="binding site" evidence="14">
    <location>
        <position position="197"/>
    </location>
    <ligand>
        <name>NADP(+)</name>
        <dbReference type="ChEBI" id="CHEBI:58349"/>
    </ligand>
</feature>
<keyword evidence="18" id="KW-1185">Reference proteome</keyword>
<feature type="binding site" evidence="14">
    <location>
        <position position="155"/>
    </location>
    <ligand>
        <name>NADP(+)</name>
        <dbReference type="ChEBI" id="CHEBI:58349"/>
    </ligand>
</feature>
<keyword evidence="12" id="KW-0378">Hydrolase</keyword>
<dbReference type="InterPro" id="IPR016192">
    <property type="entry name" value="APOBEC/CMP_deaminase_Zn-bd"/>
</dbReference>
<comment type="function">
    <text evidence="1 12">Converts 2,5-diamino-6-(ribosylamino)-4(3h)-pyrimidinone 5'-phosphate into 5-amino-6-(ribosylamino)-2,4(1h,3h)-pyrimidinedione 5'-phosphate.</text>
</comment>
<feature type="active site" description="Proton donor" evidence="13">
    <location>
        <position position="53"/>
    </location>
</feature>
<evidence type="ECO:0000256" key="2">
    <source>
        <dbReference type="ARBA" id="ARBA00004882"/>
    </source>
</evidence>
<dbReference type="EC" id="1.1.1.193" evidence="12"/>
<keyword evidence="8 12" id="KW-0862">Zinc</keyword>
<dbReference type="GO" id="GO:0008703">
    <property type="term" value="F:5-amino-6-(5-phosphoribosylamino)uracil reductase activity"/>
    <property type="evidence" value="ECO:0007669"/>
    <property type="project" value="UniProtKB-EC"/>
</dbReference>
<evidence type="ECO:0000256" key="15">
    <source>
        <dbReference type="PIRSR" id="PIRSR006769-3"/>
    </source>
</evidence>
<dbReference type="SUPFAM" id="SSF53927">
    <property type="entry name" value="Cytidine deaminase-like"/>
    <property type="match status" value="1"/>
</dbReference>
<dbReference type="InterPro" id="IPR050765">
    <property type="entry name" value="Riboflavin_Biosynth_HTPR"/>
</dbReference>
<feature type="binding site" evidence="14">
    <location>
        <position position="208"/>
    </location>
    <ligand>
        <name>substrate</name>
    </ligand>
</feature>